<reference evidence="2 3" key="1">
    <citation type="submission" date="2016-07" db="EMBL/GenBank/DDBJ databases">
        <title>Pervasive Adenine N6-methylation of Active Genes in Fungi.</title>
        <authorList>
            <consortium name="DOE Joint Genome Institute"/>
            <person name="Mondo S.J."/>
            <person name="Dannebaum R.O."/>
            <person name="Kuo R.C."/>
            <person name="Labutti K."/>
            <person name="Haridas S."/>
            <person name="Kuo A."/>
            <person name="Salamov A."/>
            <person name="Ahrendt S.R."/>
            <person name="Lipzen A."/>
            <person name="Sullivan W."/>
            <person name="Andreopoulos W.B."/>
            <person name="Clum A."/>
            <person name="Lindquist E."/>
            <person name="Daum C."/>
            <person name="Ramamoorthy G.K."/>
            <person name="Gryganskyi A."/>
            <person name="Culley D."/>
            <person name="Magnuson J.K."/>
            <person name="James T.Y."/>
            <person name="O'Malley M.A."/>
            <person name="Stajich J.E."/>
            <person name="Spatafora J.W."/>
            <person name="Visel A."/>
            <person name="Grigoriev I.V."/>
        </authorList>
    </citation>
    <scope>NUCLEOTIDE SEQUENCE [LARGE SCALE GENOMIC DNA]</scope>
    <source>
        <strain evidence="2 3">NRRL 3116</strain>
    </source>
</reference>
<feature type="region of interest" description="Disordered" evidence="1">
    <location>
        <begin position="548"/>
        <end position="572"/>
    </location>
</feature>
<accession>A0A1Y2G7N0</accession>
<feature type="compositionally biased region" description="Polar residues" evidence="1">
    <location>
        <begin position="467"/>
        <end position="480"/>
    </location>
</feature>
<dbReference type="GeneID" id="33561802"/>
<feature type="compositionally biased region" description="Polar residues" evidence="1">
    <location>
        <begin position="355"/>
        <end position="368"/>
    </location>
</feature>
<feature type="compositionally biased region" description="Polar residues" evidence="1">
    <location>
        <begin position="257"/>
        <end position="288"/>
    </location>
</feature>
<evidence type="ECO:0000256" key="1">
    <source>
        <dbReference type="SAM" id="MobiDB-lite"/>
    </source>
</evidence>
<proteinExistence type="predicted"/>
<evidence type="ECO:0000313" key="2">
    <source>
        <dbReference type="EMBL" id="ORZ01846.1"/>
    </source>
</evidence>
<organism evidence="2 3">
    <name type="scientific">Lobosporangium transversale</name>
    <dbReference type="NCBI Taxonomy" id="64571"/>
    <lineage>
        <taxon>Eukaryota</taxon>
        <taxon>Fungi</taxon>
        <taxon>Fungi incertae sedis</taxon>
        <taxon>Mucoromycota</taxon>
        <taxon>Mortierellomycotina</taxon>
        <taxon>Mortierellomycetes</taxon>
        <taxon>Mortierellales</taxon>
        <taxon>Mortierellaceae</taxon>
        <taxon>Lobosporangium</taxon>
    </lineage>
</organism>
<protein>
    <submittedName>
        <fullName evidence="2">Uncharacterized protein</fullName>
    </submittedName>
</protein>
<dbReference type="RefSeq" id="XP_021876143.1">
    <property type="nucleotide sequence ID" value="XM_022019958.1"/>
</dbReference>
<keyword evidence="3" id="KW-1185">Reference proteome</keyword>
<feature type="compositionally biased region" description="Low complexity" evidence="1">
    <location>
        <begin position="327"/>
        <end position="339"/>
    </location>
</feature>
<evidence type="ECO:0000313" key="3">
    <source>
        <dbReference type="Proteomes" id="UP000193648"/>
    </source>
</evidence>
<feature type="compositionally biased region" description="Low complexity" evidence="1">
    <location>
        <begin position="457"/>
        <end position="466"/>
    </location>
</feature>
<feature type="region of interest" description="Disordered" evidence="1">
    <location>
        <begin position="1106"/>
        <end position="1128"/>
    </location>
</feature>
<dbReference type="SUPFAM" id="SSF50249">
    <property type="entry name" value="Nucleic acid-binding proteins"/>
    <property type="match status" value="1"/>
</dbReference>
<comment type="caution">
    <text evidence="2">The sequence shown here is derived from an EMBL/GenBank/DDBJ whole genome shotgun (WGS) entry which is preliminary data.</text>
</comment>
<feature type="compositionally biased region" description="Low complexity" evidence="1">
    <location>
        <begin position="163"/>
        <end position="174"/>
    </location>
</feature>
<feature type="region of interest" description="Disordered" evidence="1">
    <location>
        <begin position="454"/>
        <end position="480"/>
    </location>
</feature>
<dbReference type="InParanoid" id="A0A1Y2G7N0"/>
<feature type="region of interest" description="Disordered" evidence="1">
    <location>
        <begin position="163"/>
        <end position="438"/>
    </location>
</feature>
<name>A0A1Y2G7N0_9FUNG</name>
<feature type="compositionally biased region" description="Low complexity" evidence="1">
    <location>
        <begin position="199"/>
        <end position="211"/>
    </location>
</feature>
<dbReference type="Gene3D" id="2.40.50.140">
    <property type="entry name" value="Nucleic acid-binding proteins"/>
    <property type="match status" value="1"/>
</dbReference>
<dbReference type="AlphaFoldDB" id="A0A1Y2G7N0"/>
<feature type="compositionally biased region" description="Basic and acidic residues" evidence="1">
    <location>
        <begin position="177"/>
        <end position="186"/>
    </location>
</feature>
<dbReference type="EMBL" id="MCFF01000063">
    <property type="protein sequence ID" value="ORZ01846.1"/>
    <property type="molecule type" value="Genomic_DNA"/>
</dbReference>
<dbReference type="InterPro" id="IPR012340">
    <property type="entry name" value="NA-bd_OB-fold"/>
</dbReference>
<gene>
    <name evidence="2" type="ORF">BCR41DRAFT_210680</name>
</gene>
<dbReference type="Proteomes" id="UP000193648">
    <property type="component" value="Unassembled WGS sequence"/>
</dbReference>
<dbReference type="OrthoDB" id="2446218at2759"/>
<feature type="compositionally biased region" description="Acidic residues" evidence="1">
    <location>
        <begin position="218"/>
        <end position="237"/>
    </location>
</feature>
<sequence length="1156" mass="128331">MQVGGSVTATSGKPNRTMDITPFIRVISGEVLRRWWLEYQHIYIIFFSFDATLHFHTETRQKTTNSRGIYKDSSFLRIRMTPSLHARGRSRQSGAGRRVNDVGLNRDASLIIPSIVPTQEALLNLSQYHSSSRDDNMNLESEIYGRGNPLAATISEEVSFIMPMPSTQSSTPSSFGHQEHAKEHSRTPCFRYSPEKTSEVSAEATSAVVEAASKREYDDENEDSDPIMDFEDTDEEQNQVQGNKSAKTGDVHMDSAFASSSKSTPPKFRQQNQSSPSYGTFQPFGLNSPQPPSRRFILPTTTTLGAGDPLGGVPYSPNKRLRPVSELPRPVVPLQPLVQKSASRKGTSPRKQRVAQVTSPKKSPSSETIEGLSVPGKYTKGLRPPPPLGPKLLRIANEGKRRQKQGLQQGDDEEMEKERPIRRSIQQKPGDLYPNPALNISNTMSISLLYDEPSPSPYVSSPEPEVTTPTRSKPNTASSLSTIVQDELKKQRLLAEVAAIRKPSIPLSISEGSSGLEPASAPIFEALAHTIKKEPLTPALLSTIPTLQQGSKAAPHQPPQSPQEPHGSERIVSYPLLTPPPPKLQQIKKPLPNIIPLPDIVLQFAPKLTPIEDIRWPPEKPGRFHILALVLFIGPENQVVIKEKQKVVAKCEITVCGLSAMPFKLNLWSSCCEWVQGQMFKVGDVVLVTDIRVKEFKQSTARGLTEKVSGNTSWWSRMARLDGSLLPLYRGNSTIESNLAIFIQKRRALAFDLLDKEKGIVKDSSIYVTLPLWSFTSQANEDQSLKEKDRVTISLNGDSAMETRRSKHGSKVTALVPIGSAAAVSAAQPNTKSVASTSRDVLPKHVTGVSIRVSVAYKLLMVAGDESQGWEIGSITPSGHFIRIQCHAAPWINDVSPGRVFQFFGKLREKSNVLQIDAESRKPYMHENPWVDSVNRVAARQFRTIRSIREHRFMGDGVVDSYILAVSFPQLALSSTDTEQPQQGDEFTGFIQCYCAGCYSIVVPCPQNPTILLCRECHLDPQKRQQPLKWMYPPFELILGDKPRIAANLTSESLQIRCQFEIGDQVFLSVPARRWMQDEEGFRIAKARWQRLYKLMNSDHDSYYGDNGGARSMSGSKEGEASDEVGGDIKRPAQKVRVEFRMGVGMVAKALKVDYL</sequence>